<comment type="caution">
    <text evidence="9">The sequence shown here is derived from an EMBL/GenBank/DDBJ whole genome shotgun (WGS) entry which is preliminary data.</text>
</comment>
<comment type="similarity">
    <text evidence="2">Belongs to the autoinducer-2 exporter (AI-2E) (TC 2.A.86) family.</text>
</comment>
<evidence type="ECO:0000256" key="5">
    <source>
        <dbReference type="ARBA" id="ARBA00022692"/>
    </source>
</evidence>
<gene>
    <name evidence="9" type="ORF">IAC85_00745</name>
</gene>
<evidence type="ECO:0000256" key="8">
    <source>
        <dbReference type="SAM" id="Phobius"/>
    </source>
</evidence>
<dbReference type="Pfam" id="PF01594">
    <property type="entry name" value="AI-2E_transport"/>
    <property type="match status" value="1"/>
</dbReference>
<protein>
    <submittedName>
        <fullName evidence="9">AI-2E family transporter</fullName>
    </submittedName>
</protein>
<comment type="subcellular location">
    <subcellularLocation>
        <location evidence="1">Cell membrane</location>
        <topology evidence="1">Multi-pass membrane protein</topology>
    </subcellularLocation>
</comment>
<feature type="transmembrane region" description="Helical" evidence="8">
    <location>
        <begin position="338"/>
        <end position="364"/>
    </location>
</feature>
<dbReference type="Proteomes" id="UP000886725">
    <property type="component" value="Unassembled WGS sequence"/>
</dbReference>
<dbReference type="PANTHER" id="PTHR21716:SF53">
    <property type="entry name" value="PERMEASE PERM-RELATED"/>
    <property type="match status" value="1"/>
</dbReference>
<keyword evidence="3" id="KW-0813">Transport</keyword>
<evidence type="ECO:0000256" key="6">
    <source>
        <dbReference type="ARBA" id="ARBA00022989"/>
    </source>
</evidence>
<feature type="transmembrane region" description="Helical" evidence="8">
    <location>
        <begin position="264"/>
        <end position="291"/>
    </location>
</feature>
<dbReference type="AlphaFoldDB" id="A0A9D0YZF7"/>
<keyword evidence="4" id="KW-1003">Cell membrane</keyword>
<feature type="transmembrane region" description="Helical" evidence="8">
    <location>
        <begin position="84"/>
        <end position="109"/>
    </location>
</feature>
<dbReference type="GO" id="GO:0005886">
    <property type="term" value="C:plasma membrane"/>
    <property type="evidence" value="ECO:0007669"/>
    <property type="project" value="UniProtKB-SubCell"/>
</dbReference>
<proteinExistence type="inferred from homology"/>
<dbReference type="GO" id="GO:0055085">
    <property type="term" value="P:transmembrane transport"/>
    <property type="evidence" value="ECO:0007669"/>
    <property type="project" value="TreeGrafter"/>
</dbReference>
<keyword evidence="5 8" id="KW-0812">Transmembrane</keyword>
<dbReference type="EMBL" id="DVFU01000018">
    <property type="protein sequence ID" value="HIQ64246.1"/>
    <property type="molecule type" value="Genomic_DNA"/>
</dbReference>
<evidence type="ECO:0000256" key="7">
    <source>
        <dbReference type="ARBA" id="ARBA00023136"/>
    </source>
</evidence>
<feature type="transmembrane region" description="Helical" evidence="8">
    <location>
        <begin position="236"/>
        <end position="258"/>
    </location>
</feature>
<feature type="transmembrane region" description="Helical" evidence="8">
    <location>
        <begin position="298"/>
        <end position="318"/>
    </location>
</feature>
<evidence type="ECO:0000313" key="9">
    <source>
        <dbReference type="EMBL" id="HIQ64246.1"/>
    </source>
</evidence>
<reference evidence="9" key="2">
    <citation type="journal article" date="2021" name="PeerJ">
        <title>Extensive microbial diversity within the chicken gut microbiome revealed by metagenomics and culture.</title>
        <authorList>
            <person name="Gilroy R."/>
            <person name="Ravi A."/>
            <person name="Getino M."/>
            <person name="Pursley I."/>
            <person name="Horton D.L."/>
            <person name="Alikhan N.F."/>
            <person name="Baker D."/>
            <person name="Gharbi K."/>
            <person name="Hall N."/>
            <person name="Watson M."/>
            <person name="Adriaenssens E.M."/>
            <person name="Foster-Nyarko E."/>
            <person name="Jarju S."/>
            <person name="Secka A."/>
            <person name="Antonio M."/>
            <person name="Oren A."/>
            <person name="Chaudhuri R.R."/>
            <person name="La Ragione R."/>
            <person name="Hildebrand F."/>
            <person name="Pallen M.J."/>
        </authorList>
    </citation>
    <scope>NUCLEOTIDE SEQUENCE</scope>
    <source>
        <strain evidence="9">CHK165-10780</strain>
    </source>
</reference>
<keyword evidence="6 8" id="KW-1133">Transmembrane helix</keyword>
<feature type="transmembrane region" description="Helical" evidence="8">
    <location>
        <begin position="181"/>
        <end position="201"/>
    </location>
</feature>
<dbReference type="PANTHER" id="PTHR21716">
    <property type="entry name" value="TRANSMEMBRANE PROTEIN"/>
    <property type="match status" value="1"/>
</dbReference>
<evidence type="ECO:0000256" key="4">
    <source>
        <dbReference type="ARBA" id="ARBA00022475"/>
    </source>
</evidence>
<feature type="transmembrane region" description="Helical" evidence="8">
    <location>
        <begin position="21"/>
        <end position="40"/>
    </location>
</feature>
<reference evidence="9" key="1">
    <citation type="submission" date="2020-10" db="EMBL/GenBank/DDBJ databases">
        <authorList>
            <person name="Gilroy R."/>
        </authorList>
    </citation>
    <scope>NUCLEOTIDE SEQUENCE</scope>
    <source>
        <strain evidence="9">CHK165-10780</strain>
    </source>
</reference>
<accession>A0A9D0YZF7</accession>
<evidence type="ECO:0000313" key="10">
    <source>
        <dbReference type="Proteomes" id="UP000886725"/>
    </source>
</evidence>
<sequence>MENKNERLDMRRLNEVIKLSRHILNIMLVLMIVGVVYIVTKVFQDWHVLSAVGSFLGILSPLFIGLVIAWLFEPFVTYLHKKGVNRILGSVFTFFIFFLVLAGIGFLIVPTFTAQINDIASSIPNLVNSVTDWINGVFTSLSNTTGYDLTSVQQNVFDVINQFGTSLATGLPDMTFRFVKGFLSGGVTLVFGLIIGFYMLYDFHSVKSHIKMLIPAKYRPTSISLLKRIDRTLRNYIQGTLMIMALLFILQSVSLSLVGIKAPLVFALFCAITNIIPYVGPWIGAIPVVIVGFTSGPITGILSIVAVVVAQSVENYFLQPVVMGKTMKLHPVTVMVGLLIFEHYFGIIGMILATPIISICKLLIEFANERYHFMDVITHNNHEKTAIKE</sequence>
<evidence type="ECO:0000256" key="3">
    <source>
        <dbReference type="ARBA" id="ARBA00022448"/>
    </source>
</evidence>
<evidence type="ECO:0000256" key="2">
    <source>
        <dbReference type="ARBA" id="ARBA00009773"/>
    </source>
</evidence>
<organism evidence="9 10">
    <name type="scientific">Candidatus Faecenecus gallistercoris</name>
    <dbReference type="NCBI Taxonomy" id="2840793"/>
    <lineage>
        <taxon>Bacteria</taxon>
        <taxon>Bacillati</taxon>
        <taxon>Bacillota</taxon>
        <taxon>Bacillota incertae sedis</taxon>
        <taxon>Candidatus Faecenecus</taxon>
    </lineage>
</organism>
<keyword evidence="7 8" id="KW-0472">Membrane</keyword>
<evidence type="ECO:0000256" key="1">
    <source>
        <dbReference type="ARBA" id="ARBA00004651"/>
    </source>
</evidence>
<dbReference type="InterPro" id="IPR002549">
    <property type="entry name" value="AI-2E-like"/>
</dbReference>
<name>A0A9D0YZF7_9FIRM</name>
<feature type="transmembrane region" description="Helical" evidence="8">
    <location>
        <begin position="46"/>
        <end position="72"/>
    </location>
</feature>